<feature type="domain" description="KRAB" evidence="2">
    <location>
        <begin position="8"/>
        <end position="99"/>
    </location>
</feature>
<dbReference type="Bgee" id="ENSOANG00000042338">
    <property type="expression patterns" value="Expressed in ovary"/>
</dbReference>
<keyword evidence="4" id="KW-1185">Reference proteome</keyword>
<evidence type="ECO:0000259" key="2">
    <source>
        <dbReference type="PROSITE" id="PS50805"/>
    </source>
</evidence>
<proteinExistence type="predicted"/>
<sequence length="99" mass="11231">PTNSQGSVTFEDVAIFLTRWEWKSLTDAQRELYKSVMSENYEHLRSLGKDTPREERATDHHGAESDGRPPSPSRPKACRGRDSGLSASVVYYFSLILKE</sequence>
<dbReference type="Gene3D" id="6.10.140.140">
    <property type="match status" value="1"/>
</dbReference>
<reference evidence="3" key="3">
    <citation type="submission" date="2025-09" db="UniProtKB">
        <authorList>
            <consortium name="Ensembl"/>
        </authorList>
    </citation>
    <scope>IDENTIFICATION</scope>
    <source>
        <strain evidence="3">Glennie</strain>
    </source>
</reference>
<protein>
    <recommendedName>
        <fullName evidence="2">KRAB domain-containing protein</fullName>
    </recommendedName>
</protein>
<dbReference type="GeneTree" id="ENSGT01110000270365"/>
<dbReference type="PANTHER" id="PTHR23232">
    <property type="entry name" value="KRAB DOMAIN C2H2 ZINC FINGER"/>
    <property type="match status" value="1"/>
</dbReference>
<dbReference type="OMA" id="ERATDHH"/>
<reference evidence="3" key="2">
    <citation type="submission" date="2025-08" db="UniProtKB">
        <authorList>
            <consortium name="Ensembl"/>
        </authorList>
    </citation>
    <scope>IDENTIFICATION</scope>
    <source>
        <strain evidence="3">Glennie</strain>
    </source>
</reference>
<dbReference type="CDD" id="cd07765">
    <property type="entry name" value="KRAB_A-box"/>
    <property type="match status" value="1"/>
</dbReference>
<reference evidence="3 4" key="1">
    <citation type="journal article" date="2008" name="Nature">
        <title>Genome analysis of the platypus reveals unique signatures of evolution.</title>
        <authorList>
            <person name="Warren W.C."/>
            <person name="Hillier L.W."/>
            <person name="Marshall Graves J.A."/>
            <person name="Birney E."/>
            <person name="Ponting C.P."/>
            <person name="Grutzner F."/>
            <person name="Belov K."/>
            <person name="Miller W."/>
            <person name="Clarke L."/>
            <person name="Chinwalla A.T."/>
            <person name="Yang S.P."/>
            <person name="Heger A."/>
            <person name="Locke D.P."/>
            <person name="Miethke P."/>
            <person name="Waters P.D."/>
            <person name="Veyrunes F."/>
            <person name="Fulton L."/>
            <person name="Fulton B."/>
            <person name="Graves T."/>
            <person name="Wallis J."/>
            <person name="Puente X.S."/>
            <person name="Lopez-Otin C."/>
            <person name="Ordonez G.R."/>
            <person name="Eichler E.E."/>
            <person name="Chen L."/>
            <person name="Cheng Z."/>
            <person name="Deakin J.E."/>
            <person name="Alsop A."/>
            <person name="Thompson K."/>
            <person name="Kirby P."/>
            <person name="Papenfuss A.T."/>
            <person name="Wakefield M.J."/>
            <person name="Olender T."/>
            <person name="Lancet D."/>
            <person name="Huttley G.A."/>
            <person name="Smit A.F."/>
            <person name="Pask A."/>
            <person name="Temple-Smith P."/>
            <person name="Batzer M.A."/>
            <person name="Walker J.A."/>
            <person name="Konkel M.K."/>
            <person name="Harris R.S."/>
            <person name="Whittington C.M."/>
            <person name="Wong E.S."/>
            <person name="Gemmell N.J."/>
            <person name="Buschiazzo E."/>
            <person name="Vargas Jentzsch I.M."/>
            <person name="Merkel A."/>
            <person name="Schmitz J."/>
            <person name="Zemann A."/>
            <person name="Churakov G."/>
            <person name="Kriegs J.O."/>
            <person name="Brosius J."/>
            <person name="Murchison E.P."/>
            <person name="Sachidanandam R."/>
            <person name="Smith C."/>
            <person name="Hannon G.J."/>
            <person name="Tsend-Ayush E."/>
            <person name="McMillan D."/>
            <person name="Attenborough R."/>
            <person name="Rens W."/>
            <person name="Ferguson-Smith M."/>
            <person name="Lefevre C.M."/>
            <person name="Sharp J.A."/>
            <person name="Nicholas K.R."/>
            <person name="Ray D.A."/>
            <person name="Kube M."/>
            <person name="Reinhardt R."/>
            <person name="Pringle T.H."/>
            <person name="Taylor J."/>
            <person name="Jones R.C."/>
            <person name="Nixon B."/>
            <person name="Dacheux J.L."/>
            <person name="Niwa H."/>
            <person name="Sekita Y."/>
            <person name="Huang X."/>
            <person name="Stark A."/>
            <person name="Kheradpour P."/>
            <person name="Kellis M."/>
            <person name="Flicek P."/>
            <person name="Chen Y."/>
            <person name="Webber C."/>
            <person name="Hardison R."/>
            <person name="Nelson J."/>
            <person name="Hallsworth-Pepin K."/>
            <person name="Delehaunty K."/>
            <person name="Markovic C."/>
            <person name="Minx P."/>
            <person name="Feng Y."/>
            <person name="Kremitzki C."/>
            <person name="Mitreva M."/>
            <person name="Glasscock J."/>
            <person name="Wylie T."/>
            <person name="Wohldmann P."/>
            <person name="Thiru P."/>
            <person name="Nhan M.N."/>
            <person name="Pohl C.S."/>
            <person name="Smith S.M."/>
            <person name="Hou S."/>
            <person name="Nefedov M."/>
            <person name="de Jong P.J."/>
            <person name="Renfree M.B."/>
            <person name="Mardis E.R."/>
            <person name="Wilson R.K."/>
        </authorList>
    </citation>
    <scope>NUCLEOTIDE SEQUENCE [LARGE SCALE GENOMIC DNA]</scope>
    <source>
        <strain evidence="3 4">Glennie</strain>
    </source>
</reference>
<dbReference type="Ensembl" id="ENSOANT00000047651.1">
    <property type="protein sequence ID" value="ENSOANP00000040163.1"/>
    <property type="gene ID" value="ENSOANG00000042338.1"/>
</dbReference>
<name>A0A6I8NG11_ORNAN</name>
<evidence type="ECO:0000256" key="1">
    <source>
        <dbReference type="SAM" id="MobiDB-lite"/>
    </source>
</evidence>
<dbReference type="PANTHER" id="PTHR23232:SF163">
    <property type="entry name" value="ZINC FINGER PROTEIN 589"/>
    <property type="match status" value="1"/>
</dbReference>
<dbReference type="Proteomes" id="UP000002279">
    <property type="component" value="Chromosome 10"/>
</dbReference>
<dbReference type="AlphaFoldDB" id="A0A6I8NG11"/>
<dbReference type="GO" id="GO:0006355">
    <property type="term" value="P:regulation of DNA-templated transcription"/>
    <property type="evidence" value="ECO:0007669"/>
    <property type="project" value="InterPro"/>
</dbReference>
<dbReference type="SMART" id="SM00349">
    <property type="entry name" value="KRAB"/>
    <property type="match status" value="1"/>
</dbReference>
<feature type="compositionally biased region" description="Basic and acidic residues" evidence="1">
    <location>
        <begin position="44"/>
        <end position="67"/>
    </location>
</feature>
<dbReference type="InterPro" id="IPR001909">
    <property type="entry name" value="KRAB"/>
</dbReference>
<dbReference type="InterPro" id="IPR050169">
    <property type="entry name" value="Krueppel_C2H2_ZnF"/>
</dbReference>
<feature type="region of interest" description="Disordered" evidence="1">
    <location>
        <begin position="44"/>
        <end position="82"/>
    </location>
</feature>
<organism evidence="3 4">
    <name type="scientific">Ornithorhynchus anatinus</name>
    <name type="common">Duckbill platypus</name>
    <dbReference type="NCBI Taxonomy" id="9258"/>
    <lineage>
        <taxon>Eukaryota</taxon>
        <taxon>Metazoa</taxon>
        <taxon>Chordata</taxon>
        <taxon>Craniata</taxon>
        <taxon>Vertebrata</taxon>
        <taxon>Euteleostomi</taxon>
        <taxon>Mammalia</taxon>
        <taxon>Monotremata</taxon>
        <taxon>Ornithorhynchidae</taxon>
        <taxon>Ornithorhynchus</taxon>
    </lineage>
</organism>
<accession>A0A6I8NG11</accession>
<dbReference type="Pfam" id="PF01352">
    <property type="entry name" value="KRAB"/>
    <property type="match status" value="1"/>
</dbReference>
<dbReference type="InParanoid" id="A0A6I8NG11"/>
<evidence type="ECO:0000313" key="4">
    <source>
        <dbReference type="Proteomes" id="UP000002279"/>
    </source>
</evidence>
<dbReference type="SUPFAM" id="SSF109640">
    <property type="entry name" value="KRAB domain (Kruppel-associated box)"/>
    <property type="match status" value="1"/>
</dbReference>
<dbReference type="InterPro" id="IPR036051">
    <property type="entry name" value="KRAB_dom_sf"/>
</dbReference>
<dbReference type="PROSITE" id="PS50805">
    <property type="entry name" value="KRAB"/>
    <property type="match status" value="1"/>
</dbReference>
<evidence type="ECO:0000313" key="3">
    <source>
        <dbReference type="Ensembl" id="ENSOANP00000040163.1"/>
    </source>
</evidence>